<dbReference type="PANTHER" id="PTHR21561">
    <property type="entry name" value="INO80 COMPLEX SUBUNIT B"/>
    <property type="match status" value="1"/>
</dbReference>
<dbReference type="EMBL" id="JBFOLJ010000001">
    <property type="protein sequence ID" value="KAL2556582.1"/>
    <property type="molecule type" value="Genomic_DNA"/>
</dbReference>
<dbReference type="InterPro" id="IPR006880">
    <property type="entry name" value="INO80B_C"/>
</dbReference>
<sequence length="503" mass="56613">MDRFRAPRFEGIGVTTRKRRSQISRRSIPESQPLSDRSSMPSTPLSDDTSKVSSDENIRDANSRGEMFNLNQCVSRGFPASGSDSGSNVLFSNCKMGDPTANDSKPKKVKLKVGGVTRTIQTKSSSNGASSGGSSTKIDQSSNTGRARQKLIIQENSYHDHSTSRDKKSSLQGIPWKDFSQGGFSLGKEDIKRMPAKNAFEKQGEKLDPVRKSKRTPKRRVLDEEFDEDDDDEIRYLEKLKNAKVGGYKDLETESTKDQQRLLRVSKKSNSERAPEDTDYEEDESLSDGEPEGKTKKKQKKDLSDLQTESKREMTLTTRQRALLSSKDASASGVSQIEFPDGLPPPPPRKQKEKLSEVEQQTKKAEAAQRRKIQNEKAARELEAEAIRKILSQDSSRKKKEEKMKKRREELAQEKVANAKTLASNTIRWTMRSTGTIVTFPQDMALPKMFDSKPLSYPPPREKCAGPSCTNPYKYRDSKLKLPLCSLHCYKAIHEKMQSEKAC</sequence>
<proteinExistence type="predicted"/>
<dbReference type="AlphaFoldDB" id="A0ABD1X3N2"/>
<feature type="compositionally biased region" description="Basic and acidic residues" evidence="1">
    <location>
        <begin position="157"/>
        <end position="169"/>
    </location>
</feature>
<accession>A0ABD1X3N2</accession>
<dbReference type="Pfam" id="PF04795">
    <property type="entry name" value="PAPA-1"/>
    <property type="match status" value="1"/>
</dbReference>
<dbReference type="Proteomes" id="UP001604277">
    <property type="component" value="Unassembled WGS sequence"/>
</dbReference>
<gene>
    <name evidence="3" type="ORF">Fot_01321</name>
</gene>
<evidence type="ECO:0000256" key="1">
    <source>
        <dbReference type="SAM" id="MobiDB-lite"/>
    </source>
</evidence>
<name>A0ABD1X3N2_9LAMI</name>
<feature type="compositionally biased region" description="Acidic residues" evidence="1">
    <location>
        <begin position="277"/>
        <end position="290"/>
    </location>
</feature>
<reference evidence="4" key="1">
    <citation type="submission" date="2024-07" db="EMBL/GenBank/DDBJ databases">
        <title>Two chromosome-level genome assemblies of Korean endemic species Abeliophyllum distichum and Forsythia ovata (Oleaceae).</title>
        <authorList>
            <person name="Jang H."/>
        </authorList>
    </citation>
    <scope>NUCLEOTIDE SEQUENCE [LARGE SCALE GENOMIC DNA]</scope>
</reference>
<evidence type="ECO:0000313" key="4">
    <source>
        <dbReference type="Proteomes" id="UP001604277"/>
    </source>
</evidence>
<evidence type="ECO:0000313" key="3">
    <source>
        <dbReference type="EMBL" id="KAL2556582.1"/>
    </source>
</evidence>
<evidence type="ECO:0000259" key="2">
    <source>
        <dbReference type="SMART" id="SM01406"/>
    </source>
</evidence>
<dbReference type="CDD" id="cd23021">
    <property type="entry name" value="zf-HIT_IN80B"/>
    <property type="match status" value="1"/>
</dbReference>
<feature type="compositionally biased region" description="Polar residues" evidence="1">
    <location>
        <begin position="82"/>
        <end position="91"/>
    </location>
</feature>
<feature type="domain" description="INO80 complex subunit B-like conserved region" evidence="2">
    <location>
        <begin position="359"/>
        <end position="444"/>
    </location>
</feature>
<dbReference type="SMART" id="SM01406">
    <property type="entry name" value="PAPA-1"/>
    <property type="match status" value="1"/>
</dbReference>
<feature type="compositionally biased region" description="Basic and acidic residues" evidence="1">
    <location>
        <begin position="301"/>
        <end position="314"/>
    </location>
</feature>
<keyword evidence="4" id="KW-1185">Reference proteome</keyword>
<feature type="compositionally biased region" description="Polar residues" evidence="1">
    <location>
        <begin position="29"/>
        <end position="47"/>
    </location>
</feature>
<protein>
    <submittedName>
        <fullName evidence="3">HIT zinc finger</fullName>
    </submittedName>
</protein>
<feature type="compositionally biased region" description="Basic and acidic residues" evidence="1">
    <location>
        <begin position="353"/>
        <end position="388"/>
    </location>
</feature>
<feature type="compositionally biased region" description="Polar residues" evidence="1">
    <location>
        <begin position="136"/>
        <end position="146"/>
    </location>
</feature>
<dbReference type="InterPro" id="IPR029523">
    <property type="entry name" value="INO80B/Ies2"/>
</dbReference>
<feature type="compositionally biased region" description="Basic and acidic residues" evidence="1">
    <location>
        <begin position="48"/>
        <end position="63"/>
    </location>
</feature>
<organism evidence="3 4">
    <name type="scientific">Forsythia ovata</name>
    <dbReference type="NCBI Taxonomy" id="205694"/>
    <lineage>
        <taxon>Eukaryota</taxon>
        <taxon>Viridiplantae</taxon>
        <taxon>Streptophyta</taxon>
        <taxon>Embryophyta</taxon>
        <taxon>Tracheophyta</taxon>
        <taxon>Spermatophyta</taxon>
        <taxon>Magnoliopsida</taxon>
        <taxon>eudicotyledons</taxon>
        <taxon>Gunneridae</taxon>
        <taxon>Pentapetalae</taxon>
        <taxon>asterids</taxon>
        <taxon>lamiids</taxon>
        <taxon>Lamiales</taxon>
        <taxon>Oleaceae</taxon>
        <taxon>Forsythieae</taxon>
        <taxon>Forsythia</taxon>
    </lineage>
</organism>
<comment type="caution">
    <text evidence="3">The sequence shown here is derived from an EMBL/GenBank/DDBJ whole genome shotgun (WGS) entry which is preliminary data.</text>
</comment>
<feature type="compositionally biased region" description="Low complexity" evidence="1">
    <location>
        <begin position="124"/>
        <end position="135"/>
    </location>
</feature>
<dbReference type="InterPro" id="IPR007529">
    <property type="entry name" value="Znf_HIT"/>
</dbReference>
<dbReference type="PANTHER" id="PTHR21561:SF25">
    <property type="entry name" value="OS03G0811500 PROTEIN"/>
    <property type="match status" value="1"/>
</dbReference>
<feature type="compositionally biased region" description="Basic and acidic residues" evidence="1">
    <location>
        <begin position="187"/>
        <end position="211"/>
    </location>
</feature>
<feature type="compositionally biased region" description="Basic and acidic residues" evidence="1">
    <location>
        <begin position="245"/>
        <end position="261"/>
    </location>
</feature>
<feature type="region of interest" description="Disordered" evidence="1">
    <location>
        <begin position="245"/>
        <end position="410"/>
    </location>
</feature>
<dbReference type="Pfam" id="PF04438">
    <property type="entry name" value="zf-HIT"/>
    <property type="match status" value="1"/>
</dbReference>
<feature type="region of interest" description="Disordered" evidence="1">
    <location>
        <begin position="1"/>
        <end position="228"/>
    </location>
</feature>
<feature type="compositionally biased region" description="Basic and acidic residues" evidence="1">
    <location>
        <begin position="395"/>
        <end position="410"/>
    </location>
</feature>